<name>A0A512H4R5_9PROT</name>
<dbReference type="InterPro" id="IPR000825">
    <property type="entry name" value="SUF_FeS_clus_asmbl_SufBD_core"/>
</dbReference>
<evidence type="ECO:0000313" key="5">
    <source>
        <dbReference type="Proteomes" id="UP000321567"/>
    </source>
</evidence>
<evidence type="ECO:0000259" key="3">
    <source>
        <dbReference type="Pfam" id="PF19295"/>
    </source>
</evidence>
<dbReference type="InterPro" id="IPR055346">
    <property type="entry name" value="Fe-S_cluster_assembly_SufBD"/>
</dbReference>
<proteinExistence type="inferred from homology"/>
<dbReference type="RefSeq" id="WP_147162488.1">
    <property type="nucleotide sequence ID" value="NZ_BJZO01000009.1"/>
</dbReference>
<dbReference type="SUPFAM" id="SSF101960">
    <property type="entry name" value="Stabilizer of iron transporter SufD"/>
    <property type="match status" value="1"/>
</dbReference>
<dbReference type="InterPro" id="IPR011542">
    <property type="entry name" value="SUF_FeS_clus_asmbl_SufD"/>
</dbReference>
<protein>
    <submittedName>
        <fullName evidence="4">Fe-S cluster assembly protein SufD</fullName>
    </submittedName>
</protein>
<organism evidence="4 5">
    <name type="scientific">Pararhodospirillum oryzae</name>
    <dbReference type="NCBI Taxonomy" id="478448"/>
    <lineage>
        <taxon>Bacteria</taxon>
        <taxon>Pseudomonadati</taxon>
        <taxon>Pseudomonadota</taxon>
        <taxon>Alphaproteobacteria</taxon>
        <taxon>Rhodospirillales</taxon>
        <taxon>Rhodospirillaceae</taxon>
        <taxon>Pararhodospirillum</taxon>
    </lineage>
</organism>
<dbReference type="Proteomes" id="UP000321567">
    <property type="component" value="Unassembled WGS sequence"/>
</dbReference>
<feature type="domain" description="SUF system FeS cluster assembly SufBD core" evidence="2">
    <location>
        <begin position="182"/>
        <end position="409"/>
    </location>
</feature>
<evidence type="ECO:0000259" key="2">
    <source>
        <dbReference type="Pfam" id="PF01458"/>
    </source>
</evidence>
<keyword evidence="5" id="KW-1185">Reference proteome</keyword>
<dbReference type="PANTHER" id="PTHR43575:SF1">
    <property type="entry name" value="PROTEIN ABCI7, CHLOROPLASTIC"/>
    <property type="match status" value="1"/>
</dbReference>
<evidence type="ECO:0000256" key="1">
    <source>
        <dbReference type="ARBA" id="ARBA00043967"/>
    </source>
</evidence>
<comment type="caution">
    <text evidence="4">The sequence shown here is derived from an EMBL/GenBank/DDBJ whole genome shotgun (WGS) entry which is preliminary data.</text>
</comment>
<comment type="similarity">
    <text evidence="1">Belongs to the iron-sulfur cluster assembly SufBD family.</text>
</comment>
<dbReference type="OrthoDB" id="9768262at2"/>
<dbReference type="InterPro" id="IPR045595">
    <property type="entry name" value="SufBD_N"/>
</dbReference>
<accession>A0A512H4R5</accession>
<dbReference type="EMBL" id="BJZO01000009">
    <property type="protein sequence ID" value="GEO80427.1"/>
    <property type="molecule type" value="Genomic_DNA"/>
</dbReference>
<evidence type="ECO:0000313" key="4">
    <source>
        <dbReference type="EMBL" id="GEO80427.1"/>
    </source>
</evidence>
<dbReference type="AlphaFoldDB" id="A0A512H4R5"/>
<reference evidence="4 5" key="1">
    <citation type="submission" date="2019-07" db="EMBL/GenBank/DDBJ databases">
        <title>Whole genome shotgun sequence of Rhodospirillum oryzae NBRC 107573.</title>
        <authorList>
            <person name="Hosoyama A."/>
            <person name="Uohara A."/>
            <person name="Ohji S."/>
            <person name="Ichikawa N."/>
        </authorList>
    </citation>
    <scope>NUCLEOTIDE SEQUENCE [LARGE SCALE GENOMIC DNA]</scope>
    <source>
        <strain evidence="4 5">NBRC 107573</strain>
    </source>
</reference>
<dbReference type="Pfam" id="PF01458">
    <property type="entry name" value="SUFBD_core"/>
    <property type="match status" value="1"/>
</dbReference>
<dbReference type="InterPro" id="IPR037284">
    <property type="entry name" value="SUF_FeS_clus_asmbl_SufBD_sf"/>
</dbReference>
<dbReference type="PANTHER" id="PTHR43575">
    <property type="entry name" value="PROTEIN ABCI7, CHLOROPLASTIC"/>
    <property type="match status" value="1"/>
</dbReference>
<sequence>MTATPVAAATPFLDPETRAEGGGWLGAVRQAGLDGYRRQGFPTPRHEAWKYTNLSAVGRLAVETPPAVPALTAADLPGDRLLPLDVPRLVFVNGRFSAPLSDLDRLPAGVRAGSLRAVLLTDPGHLRPVLERPQAQEAVATLPLAALNTGFLSDGLVLEIDAGVSVEGPLHIIHLSVPGESATLAHPRGLIRLGAGARATLAVSYSGLPGAPSVINAVTDVVLGEDAHLSHVRLLAEAPEGVHIGAVLATVGARARYDAFTLTLGGRLVRNEIRVLLDGEGAQAHVNGAYAARKGQHIDNTVFVDHAVPNAKSSQLFKGVLDETGRGVFQGKILVRRDAQGTDGQQLHQALLLTPGAEVDIKPELQIYADDVACSHGATAGEMDAEALFYLQSRGIDEETARALLVEAFLEDALTTVADEAVRDALTERVRDWQRGRAQATWNV</sequence>
<dbReference type="GO" id="GO:0016226">
    <property type="term" value="P:iron-sulfur cluster assembly"/>
    <property type="evidence" value="ECO:0007669"/>
    <property type="project" value="InterPro"/>
</dbReference>
<dbReference type="NCBIfam" id="TIGR01981">
    <property type="entry name" value="sufD"/>
    <property type="match status" value="1"/>
</dbReference>
<dbReference type="Pfam" id="PF19295">
    <property type="entry name" value="SufBD_N"/>
    <property type="match status" value="1"/>
</dbReference>
<feature type="domain" description="SUF system FeS cluster assembly SufBD N-terminal" evidence="3">
    <location>
        <begin position="25"/>
        <end position="172"/>
    </location>
</feature>
<gene>
    <name evidence="4" type="ORF">ROR02_05580</name>
</gene>